<feature type="transmembrane region" description="Helical" evidence="1">
    <location>
        <begin position="70"/>
        <end position="88"/>
    </location>
</feature>
<evidence type="ECO:0008006" key="4">
    <source>
        <dbReference type="Google" id="ProtNLM"/>
    </source>
</evidence>
<dbReference type="PANTHER" id="PTHR33133">
    <property type="entry name" value="OS08G0107100 PROTEIN-RELATED"/>
    <property type="match status" value="1"/>
</dbReference>
<organism evidence="2 3">
    <name type="scientific">Citrus sinensis</name>
    <name type="common">Sweet orange</name>
    <name type="synonym">Citrus aurantium var. sinensis</name>
    <dbReference type="NCBI Taxonomy" id="2711"/>
    <lineage>
        <taxon>Eukaryota</taxon>
        <taxon>Viridiplantae</taxon>
        <taxon>Streptophyta</taxon>
        <taxon>Embryophyta</taxon>
        <taxon>Tracheophyta</taxon>
        <taxon>Spermatophyta</taxon>
        <taxon>Magnoliopsida</taxon>
        <taxon>eudicotyledons</taxon>
        <taxon>Gunneridae</taxon>
        <taxon>Pentapetalae</taxon>
        <taxon>rosids</taxon>
        <taxon>malvids</taxon>
        <taxon>Sapindales</taxon>
        <taxon>Rutaceae</taxon>
        <taxon>Aurantioideae</taxon>
        <taxon>Citrus</taxon>
    </lineage>
</organism>
<keyword evidence="1" id="KW-1133">Transmembrane helix</keyword>
<dbReference type="EMBL" id="KK785050">
    <property type="protein sequence ID" value="KDO51679.1"/>
    <property type="molecule type" value="Genomic_DNA"/>
</dbReference>
<reference evidence="2 3" key="1">
    <citation type="submission" date="2014-04" db="EMBL/GenBank/DDBJ databases">
        <authorList>
            <consortium name="International Citrus Genome Consortium"/>
            <person name="Gmitter F."/>
            <person name="Chen C."/>
            <person name="Farmerie W."/>
            <person name="Harkins T."/>
            <person name="Desany B."/>
            <person name="Mohiuddin M."/>
            <person name="Kodira C."/>
            <person name="Borodovsky M."/>
            <person name="Lomsadze A."/>
            <person name="Burns P."/>
            <person name="Jenkins J."/>
            <person name="Prochnik S."/>
            <person name="Shu S."/>
            <person name="Chapman J."/>
            <person name="Pitluck S."/>
            <person name="Schmutz J."/>
            <person name="Rokhsar D."/>
        </authorList>
    </citation>
    <scope>NUCLEOTIDE SEQUENCE</scope>
</reference>
<feature type="transmembrane region" description="Helical" evidence="1">
    <location>
        <begin position="142"/>
        <end position="164"/>
    </location>
</feature>
<keyword evidence="3" id="KW-1185">Reference proteome</keyword>
<dbReference type="Proteomes" id="UP000027120">
    <property type="component" value="Unassembled WGS sequence"/>
</dbReference>
<feature type="transmembrane region" description="Helical" evidence="1">
    <location>
        <begin position="100"/>
        <end position="122"/>
    </location>
</feature>
<dbReference type="STRING" id="2711.A0A067E945"/>
<gene>
    <name evidence="2" type="ORF">CISIN_1g037643mg</name>
</gene>
<feature type="transmembrane region" description="Helical" evidence="1">
    <location>
        <begin position="38"/>
        <end position="58"/>
    </location>
</feature>
<name>A0A067E945_CITSI</name>
<feature type="transmembrane region" description="Helical" evidence="1">
    <location>
        <begin position="275"/>
        <end position="300"/>
    </location>
</feature>
<sequence length="332" mass="37586">MEERHQELKRLGFFGILKESFKLIFSHKKLFTQISQSLLIPISIILEVKILTAILFSFNMFKNRADPEDITVFIIPQFSTLNISYIASFKWVALWLLSEVTYLILLLVLSILSTVTIAYSTASIYKTKDTTFKKAAAVVPELWKPVLITFLLVFAVTFVYDYILGPVLGLILRLLFLKRFAFLKIVIGVILTVLYIVVFVYITLIWHVGTMVSALENDIYGAKAIIKGRNFLKGKMKDSVAVFVVLLTLAAGVDAAFALVVVYGTIRIWAIRIGIGILLVLLKLMMVLIGLVAQTVIYFVCKSYHDENFEDLYDAADDQKLSLDVQYQKLTV</sequence>
<accession>A0A067E945</accession>
<proteinExistence type="predicted"/>
<keyword evidence="1" id="KW-0472">Membrane</keyword>
<keyword evidence="1" id="KW-0812">Transmembrane</keyword>
<evidence type="ECO:0000313" key="3">
    <source>
        <dbReference type="Proteomes" id="UP000027120"/>
    </source>
</evidence>
<dbReference type="PANTHER" id="PTHR33133:SF5">
    <property type="entry name" value="OS08G0107100 PROTEIN"/>
    <property type="match status" value="1"/>
</dbReference>
<feature type="transmembrane region" description="Helical" evidence="1">
    <location>
        <begin position="185"/>
        <end position="208"/>
    </location>
</feature>
<evidence type="ECO:0000313" key="2">
    <source>
        <dbReference type="EMBL" id="KDO51679.1"/>
    </source>
</evidence>
<feature type="transmembrane region" description="Helical" evidence="1">
    <location>
        <begin position="240"/>
        <end position="263"/>
    </location>
</feature>
<protein>
    <recommendedName>
        <fullName evidence="4">Glycerophosphoryl diester phosphodiesterase membrane domain-containing protein</fullName>
    </recommendedName>
</protein>
<dbReference type="GO" id="GO:0016020">
    <property type="term" value="C:membrane"/>
    <property type="evidence" value="ECO:0000318"/>
    <property type="project" value="GO_Central"/>
</dbReference>
<evidence type="ECO:0000256" key="1">
    <source>
        <dbReference type="SAM" id="Phobius"/>
    </source>
</evidence>
<dbReference type="AlphaFoldDB" id="A0A067E945"/>